<feature type="domain" description="Ketoreductase" evidence="3">
    <location>
        <begin position="3"/>
        <end position="186"/>
    </location>
</feature>
<dbReference type="Gene3D" id="3.40.50.720">
    <property type="entry name" value="NAD(P)-binding Rossmann-like Domain"/>
    <property type="match status" value="1"/>
</dbReference>
<evidence type="ECO:0000259" key="3">
    <source>
        <dbReference type="SMART" id="SM00822"/>
    </source>
</evidence>
<protein>
    <submittedName>
        <fullName evidence="4">3-oxoacyl-[acyl-carrier protein] reductase</fullName>
        <ecNumber evidence="4">1.1.1.100</ecNumber>
    </submittedName>
</protein>
<evidence type="ECO:0000313" key="5">
    <source>
        <dbReference type="Proteomes" id="UP001519288"/>
    </source>
</evidence>
<dbReference type="PRINTS" id="PR00081">
    <property type="entry name" value="GDHRDH"/>
</dbReference>
<accession>A0ABS4JDV4</accession>
<dbReference type="PRINTS" id="PR00080">
    <property type="entry name" value="SDRFAMILY"/>
</dbReference>
<comment type="similarity">
    <text evidence="1 2">Belongs to the short-chain dehydrogenases/reductases (SDR) family.</text>
</comment>
<dbReference type="InterPro" id="IPR050259">
    <property type="entry name" value="SDR"/>
</dbReference>
<dbReference type="PROSITE" id="PS00061">
    <property type="entry name" value="ADH_SHORT"/>
    <property type="match status" value="1"/>
</dbReference>
<evidence type="ECO:0000313" key="4">
    <source>
        <dbReference type="EMBL" id="MBP1999907.1"/>
    </source>
</evidence>
<evidence type="ECO:0000256" key="2">
    <source>
        <dbReference type="RuleBase" id="RU000363"/>
    </source>
</evidence>
<sequence length="273" mass="30382">MKKTVLITGSTRGIGKSLAIHLAEAEYIVFVNGTNRLLIDEVVHEIQQAGGEAIGYRADIGNSSEVKEMIDRIKDRYSRIDVFIHNAGHVQDKKIRDMSEEAWTAVLRIHLNGAFYCIQHVLPHMEVHGGDIVMMTSLAGLQGSVGQVNYSAAKAGVLGMIWTLSAELQRYRIRVNGISPAALTDMTRPVIEHMREKYAQLNEPFPAFWNVGQPDDVARFVVALLAQPAQDLTGEIFGVNGTKITQWQKPAPALSEYNPEDFFKAWHSQKGRT</sequence>
<dbReference type="RefSeq" id="WP_209859548.1">
    <property type="nucleotide sequence ID" value="NZ_JAGGLD010000001.1"/>
</dbReference>
<dbReference type="PANTHER" id="PTHR42879:SF2">
    <property type="entry name" value="3-OXOACYL-[ACYL-CARRIER-PROTEIN] REDUCTASE FABG"/>
    <property type="match status" value="1"/>
</dbReference>
<dbReference type="SMART" id="SM00822">
    <property type="entry name" value="PKS_KR"/>
    <property type="match status" value="1"/>
</dbReference>
<dbReference type="EMBL" id="JAGGLD010000001">
    <property type="protein sequence ID" value="MBP1999907.1"/>
    <property type="molecule type" value="Genomic_DNA"/>
</dbReference>
<proteinExistence type="inferred from homology"/>
<keyword evidence="4" id="KW-0560">Oxidoreductase</keyword>
<comment type="caution">
    <text evidence="4">The sequence shown here is derived from an EMBL/GenBank/DDBJ whole genome shotgun (WGS) entry which is preliminary data.</text>
</comment>
<dbReference type="PANTHER" id="PTHR42879">
    <property type="entry name" value="3-OXOACYL-(ACYL-CARRIER-PROTEIN) REDUCTASE"/>
    <property type="match status" value="1"/>
</dbReference>
<dbReference type="InterPro" id="IPR020904">
    <property type="entry name" value="Sc_DH/Rdtase_CS"/>
</dbReference>
<dbReference type="InterPro" id="IPR002347">
    <property type="entry name" value="SDR_fam"/>
</dbReference>
<gene>
    <name evidence="4" type="ORF">J2Z69_000926</name>
</gene>
<organism evidence="4 5">
    <name type="scientific">Paenibacillus shirakamiensis</name>
    <dbReference type="NCBI Taxonomy" id="1265935"/>
    <lineage>
        <taxon>Bacteria</taxon>
        <taxon>Bacillati</taxon>
        <taxon>Bacillota</taxon>
        <taxon>Bacilli</taxon>
        <taxon>Bacillales</taxon>
        <taxon>Paenibacillaceae</taxon>
        <taxon>Paenibacillus</taxon>
    </lineage>
</organism>
<evidence type="ECO:0000256" key="1">
    <source>
        <dbReference type="ARBA" id="ARBA00006484"/>
    </source>
</evidence>
<reference evidence="4 5" key="1">
    <citation type="submission" date="2021-03" db="EMBL/GenBank/DDBJ databases">
        <title>Genomic Encyclopedia of Type Strains, Phase IV (KMG-IV): sequencing the most valuable type-strain genomes for metagenomic binning, comparative biology and taxonomic classification.</title>
        <authorList>
            <person name="Goeker M."/>
        </authorList>
    </citation>
    <scope>NUCLEOTIDE SEQUENCE [LARGE SCALE GENOMIC DNA]</scope>
    <source>
        <strain evidence="4 5">DSM 26806</strain>
    </source>
</reference>
<dbReference type="EC" id="1.1.1.100" evidence="4"/>
<dbReference type="InterPro" id="IPR036291">
    <property type="entry name" value="NAD(P)-bd_dom_sf"/>
</dbReference>
<dbReference type="GO" id="GO:0004316">
    <property type="term" value="F:3-oxoacyl-[acyl-carrier-protein] reductase (NADPH) activity"/>
    <property type="evidence" value="ECO:0007669"/>
    <property type="project" value="UniProtKB-EC"/>
</dbReference>
<name>A0ABS4JDV4_9BACL</name>
<dbReference type="Proteomes" id="UP001519288">
    <property type="component" value="Unassembled WGS sequence"/>
</dbReference>
<dbReference type="Pfam" id="PF00106">
    <property type="entry name" value="adh_short"/>
    <property type="match status" value="1"/>
</dbReference>
<keyword evidence="5" id="KW-1185">Reference proteome</keyword>
<dbReference type="SUPFAM" id="SSF51735">
    <property type="entry name" value="NAD(P)-binding Rossmann-fold domains"/>
    <property type="match status" value="1"/>
</dbReference>
<dbReference type="InterPro" id="IPR057326">
    <property type="entry name" value="KR_dom"/>
</dbReference>